<evidence type="ECO:0000313" key="2">
    <source>
        <dbReference type="EMBL" id="GAB41708.1"/>
    </source>
</evidence>
<accession>H5U7K0</accession>
<reference evidence="2 3" key="1">
    <citation type="submission" date="2012-02" db="EMBL/GenBank/DDBJ databases">
        <title>Whole genome shotgun sequence of Gordonia sputi NBRC 100414.</title>
        <authorList>
            <person name="Yoshida I."/>
            <person name="Hosoyama A."/>
            <person name="Tsuchikane K."/>
            <person name="Katsumata H."/>
            <person name="Yamazaki S."/>
            <person name="Fujita N."/>
        </authorList>
    </citation>
    <scope>NUCLEOTIDE SEQUENCE [LARGE SCALE GENOMIC DNA]</scope>
    <source>
        <strain evidence="2 3">NBRC 100414</strain>
    </source>
</reference>
<comment type="caution">
    <text evidence="2">The sequence shown here is derived from an EMBL/GenBank/DDBJ whole genome shotgun (WGS) entry which is preliminary data.</text>
</comment>
<evidence type="ECO:0008006" key="4">
    <source>
        <dbReference type="Google" id="ProtNLM"/>
    </source>
</evidence>
<proteinExistence type="predicted"/>
<keyword evidence="3" id="KW-1185">Reference proteome</keyword>
<dbReference type="eggNOG" id="COG4320">
    <property type="taxonomic scope" value="Bacteria"/>
</dbReference>
<organism evidence="2 3">
    <name type="scientific">Gordonia sputi NBRC 100414</name>
    <dbReference type="NCBI Taxonomy" id="1089453"/>
    <lineage>
        <taxon>Bacteria</taxon>
        <taxon>Bacillati</taxon>
        <taxon>Actinomycetota</taxon>
        <taxon>Actinomycetes</taxon>
        <taxon>Mycobacteriales</taxon>
        <taxon>Gordoniaceae</taxon>
        <taxon>Gordonia</taxon>
    </lineage>
</organism>
<dbReference type="Pfam" id="PF10009">
    <property type="entry name" value="DUF2252"/>
    <property type="match status" value="1"/>
</dbReference>
<dbReference type="PANTHER" id="PTHR39441">
    <property type="entry name" value="DUF2252 DOMAIN-CONTAINING PROTEIN"/>
    <property type="match status" value="1"/>
</dbReference>
<dbReference type="InterPro" id="IPR018721">
    <property type="entry name" value="DUF2252"/>
</dbReference>
<protein>
    <recommendedName>
        <fullName evidence="4">DUF2252 domain-containing protein</fullName>
    </recommendedName>
</protein>
<dbReference type="RefSeq" id="WP_005209497.1">
    <property type="nucleotide sequence ID" value="NZ_BAFC01000150.1"/>
</dbReference>
<evidence type="ECO:0000313" key="3">
    <source>
        <dbReference type="Proteomes" id="UP000005845"/>
    </source>
</evidence>
<gene>
    <name evidence="2" type="ORF">GOSPT_152_00070</name>
</gene>
<dbReference type="AlphaFoldDB" id="H5U7K0"/>
<dbReference type="Proteomes" id="UP000005845">
    <property type="component" value="Unassembled WGS sequence"/>
</dbReference>
<name>H5U7K0_9ACTN</name>
<dbReference type="PANTHER" id="PTHR39441:SF1">
    <property type="entry name" value="DUF2252 DOMAIN-CONTAINING PROTEIN"/>
    <property type="match status" value="1"/>
</dbReference>
<feature type="region of interest" description="Disordered" evidence="1">
    <location>
        <begin position="1"/>
        <end position="20"/>
    </location>
</feature>
<evidence type="ECO:0000256" key="1">
    <source>
        <dbReference type="SAM" id="MobiDB-lite"/>
    </source>
</evidence>
<sequence length="479" mass="52894">MTGVIDSAEATMSYGGPGRRTRAESVYLGLQARERLPLSEIGNLGDDSDRDPIGLLQDQARTRVPELVPVRYGRMAVSPFTFYRGAALVMADDLARTENSGLTVQLCGDAHLSNFGLYATPERKLAFDVNDFDETYPGPFEWDVKRLAASLVVAARGNGFDSKTAKRIAGACAREYRESIASLAGLNTLDGWYRRAEPSRKLVNIRDLIDSSTAKNVRKQIDKAWTRDGLSALKKLTTTVDGELRFVSQPPLIVPIEELWDAEVTARLYDQLADRVDALRATLAPHYRVLFDRFTFVRMARKVVGVGSVGTQAWVLLMVGRDESDVLLLQAKQAEKSVLARYLDGPKYDNEGRRVVEGQRLTQAVSDVFLGWSGGRGPDGVQRDLYLRQLRDAKGSIVVEGLDPQGLEVYGRACGRVLAYGHGRSGDAVAIANYLGDEVEFDSAIRRFASRYAKRNDEDHRVFVDAIRAGAVSAVPDER</sequence>
<dbReference type="EMBL" id="BAFC01000150">
    <property type="protein sequence ID" value="GAB41708.1"/>
    <property type="molecule type" value="Genomic_DNA"/>
</dbReference>